<gene>
    <name evidence="2" type="ORF">J4032_17385</name>
</gene>
<keyword evidence="2" id="KW-0378">Hydrolase</keyword>
<dbReference type="PANTHER" id="PTHR46411:SF3">
    <property type="entry name" value="AAA+ ATPASE DOMAIN-CONTAINING PROTEIN"/>
    <property type="match status" value="1"/>
</dbReference>
<dbReference type="Proteomes" id="UP000828924">
    <property type="component" value="Chromosome"/>
</dbReference>
<dbReference type="InterPro" id="IPR003593">
    <property type="entry name" value="AAA+_ATPase"/>
</dbReference>
<feature type="domain" description="AAA+ ATPase" evidence="1">
    <location>
        <begin position="471"/>
        <end position="603"/>
    </location>
</feature>
<dbReference type="Pfam" id="PF00004">
    <property type="entry name" value="AAA"/>
    <property type="match status" value="1"/>
</dbReference>
<dbReference type="CDD" id="cd19481">
    <property type="entry name" value="RecA-like_protease"/>
    <property type="match status" value="1"/>
</dbReference>
<dbReference type="GO" id="GO:0016787">
    <property type="term" value="F:hydrolase activity"/>
    <property type="evidence" value="ECO:0007669"/>
    <property type="project" value="UniProtKB-KW"/>
</dbReference>
<keyword evidence="2" id="KW-0547">Nucleotide-binding</keyword>
<evidence type="ECO:0000313" key="3">
    <source>
        <dbReference type="Proteomes" id="UP000828924"/>
    </source>
</evidence>
<sequence length="697" mass="75538">MTHLLSRLSLVERRVFRAVSARVASHPRETPAPLRGLYISEEEVAWLYHNPALPLSEDPDEQDWLAACEKEADAAQARGARLPLRELSVGFGLSALDVEVLLIALAPELDPCYERFYGYLHDDVNRRFATVALALRLCGLPAHSGAARARLEHGPLVSTGLVRLEHEELALPSRSLRVSDRVTAHLLGQDVPLIPGTGIRLVREAPPQPTAAQELGREVAAILGQGHLVYLRGRPDSAVDTVADAAACEGNGKAIRVDLRDLPQGSQSWAVLETAVLEARLRGCGLHVGPLLRPETTAETAEPTHREVLRPLRDAGIPVVISGQAPWDPAWCTSVPVILTCPPISPRQRAAMWRSELDGTCATADLESTARAMDAHRLSPGELRAGVRAARTQAQATGTALDVPTLQAGARLWHGSGLERLARRIEPSARLTDLVLPDLPRGQLDALIVRARHREEVLHGWGMLPGSSRGAGTTALFTGDSGTGKTLAAEAVAAELGLDLYVINLATLVDKYVGETEKNLERVFTHAEGVSAVLLFDEADAVFGKRSETTSAHDRYANIETAYLLQRLESFDGIGILTTNLSANIDTAFTRRLDLIIHFPPPDEHHRRLLWEHCLGTTVPRSPDLDLDHLARAFPLSGGSIRNCAITAAYHSAATRQPFSTKTLQDAVRAEYLKLGRIISEPFSGPSYDGTTAGDLQ</sequence>
<proteinExistence type="predicted"/>
<keyword evidence="2" id="KW-0067">ATP-binding</keyword>
<dbReference type="EMBL" id="CP071872">
    <property type="protein sequence ID" value="UNM16571.1"/>
    <property type="molecule type" value="Genomic_DNA"/>
</dbReference>
<organism evidence="2 3">
    <name type="scientific">Streptomyces formicae</name>
    <dbReference type="NCBI Taxonomy" id="1616117"/>
    <lineage>
        <taxon>Bacteria</taxon>
        <taxon>Bacillati</taxon>
        <taxon>Actinomycetota</taxon>
        <taxon>Actinomycetes</taxon>
        <taxon>Kitasatosporales</taxon>
        <taxon>Streptomycetaceae</taxon>
        <taxon>Streptomyces</taxon>
    </lineage>
</organism>
<protein>
    <submittedName>
        <fullName evidence="2">ATP-binding protein</fullName>
    </submittedName>
</protein>
<dbReference type="SMART" id="SM00382">
    <property type="entry name" value="AAA"/>
    <property type="match status" value="1"/>
</dbReference>
<dbReference type="Pfam" id="PF22977">
    <property type="entry name" value="WHD"/>
    <property type="match status" value="1"/>
</dbReference>
<keyword evidence="3" id="KW-1185">Reference proteome</keyword>
<dbReference type="InterPro" id="IPR054472">
    <property type="entry name" value="WHD"/>
</dbReference>
<evidence type="ECO:0000313" key="2">
    <source>
        <dbReference type="EMBL" id="UNM16571.1"/>
    </source>
</evidence>
<dbReference type="SUPFAM" id="SSF52540">
    <property type="entry name" value="P-loop containing nucleoside triphosphate hydrolases"/>
    <property type="match status" value="1"/>
</dbReference>
<name>A0ABY3WYB5_9ACTN</name>
<dbReference type="GO" id="GO:0005524">
    <property type="term" value="F:ATP binding"/>
    <property type="evidence" value="ECO:0007669"/>
    <property type="project" value="UniProtKB-KW"/>
</dbReference>
<dbReference type="InterPro" id="IPR027417">
    <property type="entry name" value="P-loop_NTPase"/>
</dbReference>
<reference evidence="2 3" key="1">
    <citation type="submission" date="2021-03" db="EMBL/GenBank/DDBJ databases">
        <title>Complete genome of Streptomyces formicae strain 1H-GS9 (DSM 100524).</title>
        <authorList>
            <person name="Atanasov K.E."/>
            <person name="Altabella T."/>
            <person name="Ferrer A."/>
        </authorList>
    </citation>
    <scope>NUCLEOTIDE SEQUENCE [LARGE SCALE GENOMIC DNA]</scope>
    <source>
        <strain evidence="2 3">1H-GS9</strain>
    </source>
</reference>
<evidence type="ECO:0000259" key="1">
    <source>
        <dbReference type="SMART" id="SM00382"/>
    </source>
</evidence>
<accession>A0ABY3WYB5</accession>
<dbReference type="PANTHER" id="PTHR46411">
    <property type="entry name" value="FAMILY ATPASE, PUTATIVE-RELATED"/>
    <property type="match status" value="1"/>
</dbReference>
<dbReference type="InterPro" id="IPR003959">
    <property type="entry name" value="ATPase_AAA_core"/>
</dbReference>
<dbReference type="Gene3D" id="3.40.50.300">
    <property type="entry name" value="P-loop containing nucleotide triphosphate hydrolases"/>
    <property type="match status" value="1"/>
</dbReference>